<organism evidence="1 2">
    <name type="scientific">Morus notabilis</name>
    <dbReference type="NCBI Taxonomy" id="981085"/>
    <lineage>
        <taxon>Eukaryota</taxon>
        <taxon>Viridiplantae</taxon>
        <taxon>Streptophyta</taxon>
        <taxon>Embryophyta</taxon>
        <taxon>Tracheophyta</taxon>
        <taxon>Spermatophyta</taxon>
        <taxon>Magnoliopsida</taxon>
        <taxon>eudicotyledons</taxon>
        <taxon>Gunneridae</taxon>
        <taxon>Pentapetalae</taxon>
        <taxon>rosids</taxon>
        <taxon>fabids</taxon>
        <taxon>Rosales</taxon>
        <taxon>Moraceae</taxon>
        <taxon>Moreae</taxon>
        <taxon>Morus</taxon>
    </lineage>
</organism>
<reference evidence="2" key="1">
    <citation type="submission" date="2013-01" db="EMBL/GenBank/DDBJ databases">
        <title>Draft Genome Sequence of a Mulberry Tree, Morus notabilis C.K. Schneid.</title>
        <authorList>
            <person name="He N."/>
            <person name="Zhao S."/>
        </authorList>
    </citation>
    <scope>NUCLEOTIDE SEQUENCE</scope>
</reference>
<dbReference type="Proteomes" id="UP000030645">
    <property type="component" value="Unassembled WGS sequence"/>
</dbReference>
<dbReference type="AlphaFoldDB" id="W9SH58"/>
<evidence type="ECO:0000313" key="2">
    <source>
        <dbReference type="Proteomes" id="UP000030645"/>
    </source>
</evidence>
<protein>
    <submittedName>
        <fullName evidence="1">Uncharacterized protein</fullName>
    </submittedName>
</protein>
<keyword evidence="2" id="KW-1185">Reference proteome</keyword>
<name>W9SH58_9ROSA</name>
<evidence type="ECO:0000313" key="1">
    <source>
        <dbReference type="EMBL" id="EXC29335.1"/>
    </source>
</evidence>
<proteinExistence type="predicted"/>
<sequence>MCCLESGLPVHVAELDALRVVQAVNQGKSLAAEGALMDDILRLLAATADWKCRHVHMLASFAFLDLYRKKIGLI</sequence>
<accession>W9SH58</accession>
<gene>
    <name evidence="1" type="ORF">L484_021643</name>
</gene>
<dbReference type="EMBL" id="KE346191">
    <property type="protein sequence ID" value="EXC29335.1"/>
    <property type="molecule type" value="Genomic_DNA"/>
</dbReference>